<dbReference type="Proteomes" id="UP000295388">
    <property type="component" value="Unassembled WGS sequence"/>
</dbReference>
<dbReference type="InterPro" id="IPR052555">
    <property type="entry name" value="dCTP_Pyrophosphatase"/>
</dbReference>
<protein>
    <submittedName>
        <fullName evidence="1">NTP pyrophosphatase (Non-canonical NTP hydrolase)</fullName>
    </submittedName>
</protein>
<dbReference type="CDD" id="cd11537">
    <property type="entry name" value="NTP-PPase_RS21-C6_like"/>
    <property type="match status" value="1"/>
</dbReference>
<dbReference type="InterPro" id="IPR025984">
    <property type="entry name" value="DCTPP"/>
</dbReference>
<dbReference type="GO" id="GO:0005829">
    <property type="term" value="C:cytosol"/>
    <property type="evidence" value="ECO:0007669"/>
    <property type="project" value="TreeGrafter"/>
</dbReference>
<dbReference type="GO" id="GO:0047840">
    <property type="term" value="F:dCTP diphosphatase activity"/>
    <property type="evidence" value="ECO:0007669"/>
    <property type="project" value="TreeGrafter"/>
</dbReference>
<dbReference type="AlphaFoldDB" id="A0A4V3C6V3"/>
<sequence length="119" mass="13234">MLGGVSDLIELRDRMRAFTDERDWAKFHDPKSLVLALVGEVGELAELFQWLPADQAVERVGTDPLRRRVGEELADVLAYLVRLADVLDIDLAEVARAKLADSALRFPAHDVRGEAPEKG</sequence>
<dbReference type="Pfam" id="PF12643">
    <property type="entry name" value="MazG-like"/>
    <property type="match status" value="1"/>
</dbReference>
<organism evidence="1 2">
    <name type="scientific">Kribbella caucasensis</name>
    <dbReference type="NCBI Taxonomy" id="2512215"/>
    <lineage>
        <taxon>Bacteria</taxon>
        <taxon>Bacillati</taxon>
        <taxon>Actinomycetota</taxon>
        <taxon>Actinomycetes</taxon>
        <taxon>Propionibacteriales</taxon>
        <taxon>Kribbellaceae</taxon>
        <taxon>Kribbella</taxon>
    </lineage>
</organism>
<dbReference type="GO" id="GO:0042262">
    <property type="term" value="P:DNA protection"/>
    <property type="evidence" value="ECO:0007669"/>
    <property type="project" value="TreeGrafter"/>
</dbReference>
<dbReference type="PANTHER" id="PTHR46523:SF1">
    <property type="entry name" value="DCTP PYROPHOSPHATASE 1"/>
    <property type="match status" value="1"/>
</dbReference>
<name>A0A4V3C6V3_9ACTN</name>
<dbReference type="SUPFAM" id="SSF101386">
    <property type="entry name" value="all-alpha NTP pyrophosphatases"/>
    <property type="match status" value="1"/>
</dbReference>
<dbReference type="EMBL" id="SNWQ01000023">
    <property type="protein sequence ID" value="TDO35198.1"/>
    <property type="molecule type" value="Genomic_DNA"/>
</dbReference>
<proteinExistence type="predicted"/>
<evidence type="ECO:0000313" key="2">
    <source>
        <dbReference type="Proteomes" id="UP000295388"/>
    </source>
</evidence>
<dbReference type="GO" id="GO:0006253">
    <property type="term" value="P:dCTP catabolic process"/>
    <property type="evidence" value="ECO:0007669"/>
    <property type="project" value="TreeGrafter"/>
</dbReference>
<evidence type="ECO:0000313" key="1">
    <source>
        <dbReference type="EMBL" id="TDO35198.1"/>
    </source>
</evidence>
<comment type="caution">
    <text evidence="1">The sequence shown here is derived from an EMBL/GenBank/DDBJ whole genome shotgun (WGS) entry which is preliminary data.</text>
</comment>
<dbReference type="PIRSF" id="PIRSF029826">
    <property type="entry name" value="UCP029826_pph"/>
    <property type="match status" value="1"/>
</dbReference>
<reference evidence="1 2" key="1">
    <citation type="submission" date="2019-03" db="EMBL/GenBank/DDBJ databases">
        <title>Genomic Encyclopedia of Type Strains, Phase III (KMG-III): the genomes of soil and plant-associated and newly described type strains.</title>
        <authorList>
            <person name="Whitman W."/>
        </authorList>
    </citation>
    <scope>NUCLEOTIDE SEQUENCE [LARGE SCALE GENOMIC DNA]</scope>
    <source>
        <strain evidence="1 2">VKM Ac-2527</strain>
    </source>
</reference>
<accession>A0A4V3C6V3</accession>
<dbReference type="Gene3D" id="1.10.287.1080">
    <property type="entry name" value="MazG-like"/>
    <property type="match status" value="1"/>
</dbReference>
<keyword evidence="1" id="KW-0378">Hydrolase</keyword>
<dbReference type="PANTHER" id="PTHR46523">
    <property type="entry name" value="DCTP PYROPHOSPHATASE 1"/>
    <property type="match status" value="1"/>
</dbReference>
<gene>
    <name evidence="1" type="ORF">EV643_1234</name>
</gene>
<keyword evidence="2" id="KW-1185">Reference proteome</keyword>